<sequence>MKEKEKAKVYVKELIASLVLYTVVLMAAVHFGKQMEAGNLKTAVMVSPMVGMIAAFWAMARAYQRMDEYIRRVLLENMAIAAVATIGWTFTYGFMETAGYPKLSMFSVWVGFGSVWGAVSCLRNWFSRAEE</sequence>
<evidence type="ECO:0000313" key="2">
    <source>
        <dbReference type="EMBL" id="TFW29828.1"/>
    </source>
</evidence>
<accession>A0A4Y9STQ3</accession>
<feature type="transmembrane region" description="Helical" evidence="1">
    <location>
        <begin position="74"/>
        <end position="94"/>
    </location>
</feature>
<dbReference type="EMBL" id="SPVF01000013">
    <property type="protein sequence ID" value="TFW29828.1"/>
    <property type="molecule type" value="Genomic_DNA"/>
</dbReference>
<feature type="transmembrane region" description="Helical" evidence="1">
    <location>
        <begin position="43"/>
        <end position="62"/>
    </location>
</feature>
<proteinExistence type="predicted"/>
<dbReference type="RefSeq" id="WP_135205389.1">
    <property type="nucleotide sequence ID" value="NZ_SPVF01000013.1"/>
</dbReference>
<keyword evidence="1" id="KW-1133">Transmembrane helix</keyword>
<name>A0A4Y9STQ3_9BURK</name>
<keyword evidence="3" id="KW-1185">Reference proteome</keyword>
<evidence type="ECO:0000313" key="3">
    <source>
        <dbReference type="Proteomes" id="UP000298438"/>
    </source>
</evidence>
<feature type="transmembrane region" description="Helical" evidence="1">
    <location>
        <begin position="9"/>
        <end position="31"/>
    </location>
</feature>
<comment type="caution">
    <text evidence="2">The sequence shown here is derived from an EMBL/GenBank/DDBJ whole genome shotgun (WGS) entry which is preliminary data.</text>
</comment>
<reference evidence="2 3" key="1">
    <citation type="submission" date="2019-03" db="EMBL/GenBank/DDBJ databases">
        <title>Draft Genome Sequence of Massilia arenosa sp. nov., a Novel Massilia Species Isolated from a Sandy-loam Maize Soil.</title>
        <authorList>
            <person name="Raths R."/>
            <person name="Peta V."/>
            <person name="Bucking H."/>
        </authorList>
    </citation>
    <scope>NUCLEOTIDE SEQUENCE [LARGE SCALE GENOMIC DNA]</scope>
    <source>
        <strain evidence="2 3">MC02</strain>
    </source>
</reference>
<dbReference type="OrthoDB" id="6107348at2"/>
<dbReference type="Proteomes" id="UP000298438">
    <property type="component" value="Unassembled WGS sequence"/>
</dbReference>
<organism evidence="2 3">
    <name type="scientific">Zemynaea arenosa</name>
    <dbReference type="NCBI Taxonomy" id="2561931"/>
    <lineage>
        <taxon>Bacteria</taxon>
        <taxon>Pseudomonadati</taxon>
        <taxon>Pseudomonadota</taxon>
        <taxon>Betaproteobacteria</taxon>
        <taxon>Burkholderiales</taxon>
        <taxon>Oxalobacteraceae</taxon>
        <taxon>Telluria group</taxon>
        <taxon>Zemynaea</taxon>
    </lineage>
</organism>
<keyword evidence="1" id="KW-0472">Membrane</keyword>
<dbReference type="AlphaFoldDB" id="A0A4Y9STQ3"/>
<feature type="transmembrane region" description="Helical" evidence="1">
    <location>
        <begin position="106"/>
        <end position="126"/>
    </location>
</feature>
<protein>
    <submittedName>
        <fullName evidence="2">Uncharacterized protein</fullName>
    </submittedName>
</protein>
<evidence type="ECO:0000256" key="1">
    <source>
        <dbReference type="SAM" id="Phobius"/>
    </source>
</evidence>
<keyword evidence="1" id="KW-0812">Transmembrane</keyword>
<gene>
    <name evidence="2" type="ORF">E4L96_01045</name>
</gene>